<reference evidence="10 11" key="1">
    <citation type="journal article" date="2017" name="Int. J. Syst. Evol. Microbiol.">
        <title>Macrococcus canis sp. nov., a skin bacterium associated with infections in dogs.</title>
        <authorList>
            <person name="Gobeli Brawand S."/>
            <person name="Cotting K."/>
            <person name="Gomez-Sanz E."/>
            <person name="Collaud A."/>
            <person name="Thomann A."/>
            <person name="Brodard I."/>
            <person name="Rodriguez-Campos S."/>
            <person name="Strauss C."/>
            <person name="Perreten V."/>
        </authorList>
    </citation>
    <scope>NUCLEOTIDE SEQUENCE [LARGE SCALE GENOMIC DNA]</scope>
    <source>
        <strain evidence="10 11">KM45013</strain>
    </source>
</reference>
<keyword evidence="4" id="KW-1003">Cell membrane</keyword>
<dbReference type="RefSeq" id="WP_086043308.1">
    <property type="nucleotide sequence ID" value="NZ_CBCRZA010000016.1"/>
</dbReference>
<sequence>MKKYLSELLGTFVLVFFGTGTAVMASLTPDNNVGIFGIAFAFGLTVIAAAYAIGDISGGHLNPAISFAMFLDKRLSFKDFAIYSVFQTIGALLATTLIWAILKSFKTEIPFSYGANAPGDLTLWGAFLVEVILTFVFVFVVLSVTKTKFIAPSLAVLVIGFTLTMVHLIGIPLTGTSVNPARSIAPALFTGGEALSTLWIFIVAPLVGAAVAAVTHNYLES</sequence>
<dbReference type="GO" id="GO:0015250">
    <property type="term" value="F:water channel activity"/>
    <property type="evidence" value="ECO:0007669"/>
    <property type="project" value="TreeGrafter"/>
</dbReference>
<organism evidence="10 11">
    <name type="scientific">Macrococcoides canis</name>
    <dbReference type="NCBI Taxonomy" id="1855823"/>
    <lineage>
        <taxon>Bacteria</taxon>
        <taxon>Bacillati</taxon>
        <taxon>Bacillota</taxon>
        <taxon>Bacilli</taxon>
        <taxon>Bacillales</taxon>
        <taxon>Staphylococcaceae</taxon>
        <taxon>Macrococcoides</taxon>
    </lineage>
</organism>
<evidence type="ECO:0000256" key="9">
    <source>
        <dbReference type="SAM" id="Phobius"/>
    </source>
</evidence>
<dbReference type="InterPro" id="IPR000425">
    <property type="entry name" value="MIP"/>
</dbReference>
<gene>
    <name evidence="10" type="primary">aqpZ2</name>
    <name evidence="10" type="ORF">MCCS_21860</name>
</gene>
<keyword evidence="5 8" id="KW-0812">Transmembrane</keyword>
<feature type="transmembrane region" description="Helical" evidence="9">
    <location>
        <begin position="154"/>
        <end position="178"/>
    </location>
</feature>
<evidence type="ECO:0000313" key="10">
    <source>
        <dbReference type="EMBL" id="ARQ07775.1"/>
    </source>
</evidence>
<dbReference type="InterPro" id="IPR034294">
    <property type="entry name" value="Aquaporin_transptr"/>
</dbReference>
<evidence type="ECO:0000256" key="4">
    <source>
        <dbReference type="ARBA" id="ARBA00022475"/>
    </source>
</evidence>
<keyword evidence="11" id="KW-1185">Reference proteome</keyword>
<evidence type="ECO:0000256" key="6">
    <source>
        <dbReference type="ARBA" id="ARBA00022989"/>
    </source>
</evidence>
<feature type="transmembrane region" description="Helical" evidence="9">
    <location>
        <begin position="80"/>
        <end position="102"/>
    </location>
</feature>
<dbReference type="Proteomes" id="UP000194154">
    <property type="component" value="Chromosome"/>
</dbReference>
<dbReference type="InterPro" id="IPR022357">
    <property type="entry name" value="MIP_CS"/>
</dbReference>
<dbReference type="OrthoDB" id="9807293at2"/>
<dbReference type="EMBL" id="CP021059">
    <property type="protein sequence ID" value="ARQ07775.1"/>
    <property type="molecule type" value="Genomic_DNA"/>
</dbReference>
<comment type="similarity">
    <text evidence="2 8">Belongs to the MIP/aquaporin (TC 1.A.8) family.</text>
</comment>
<keyword evidence="3 8" id="KW-0813">Transport</keyword>
<dbReference type="GeneID" id="35296269"/>
<accession>A0A1W7ADU0</accession>
<feature type="transmembrane region" description="Helical" evidence="9">
    <location>
        <begin position="122"/>
        <end position="142"/>
    </location>
</feature>
<dbReference type="AlphaFoldDB" id="A0A1W7ADU0"/>
<name>A0A1W7ADU0_9STAP</name>
<dbReference type="PANTHER" id="PTHR19139:SF199">
    <property type="entry name" value="MIP17260P"/>
    <property type="match status" value="1"/>
</dbReference>
<dbReference type="PROSITE" id="PS00221">
    <property type="entry name" value="MIP"/>
    <property type="match status" value="1"/>
</dbReference>
<evidence type="ECO:0000256" key="8">
    <source>
        <dbReference type="RuleBase" id="RU000477"/>
    </source>
</evidence>
<dbReference type="Gene3D" id="1.20.1080.10">
    <property type="entry name" value="Glycerol uptake facilitator protein"/>
    <property type="match status" value="1"/>
</dbReference>
<dbReference type="PANTHER" id="PTHR19139">
    <property type="entry name" value="AQUAPORIN TRANSPORTER"/>
    <property type="match status" value="1"/>
</dbReference>
<protein>
    <submittedName>
        <fullName evidence="10">Aquaporin Z 2</fullName>
    </submittedName>
</protein>
<feature type="transmembrane region" description="Helical" evidence="9">
    <location>
        <begin position="35"/>
        <end position="59"/>
    </location>
</feature>
<dbReference type="SUPFAM" id="SSF81338">
    <property type="entry name" value="Aquaporin-like"/>
    <property type="match status" value="1"/>
</dbReference>
<feature type="transmembrane region" description="Helical" evidence="9">
    <location>
        <begin position="198"/>
        <end position="219"/>
    </location>
</feature>
<keyword evidence="6 9" id="KW-1133">Transmembrane helix</keyword>
<dbReference type="Pfam" id="PF00230">
    <property type="entry name" value="MIP"/>
    <property type="match status" value="1"/>
</dbReference>
<evidence type="ECO:0000256" key="1">
    <source>
        <dbReference type="ARBA" id="ARBA00004651"/>
    </source>
</evidence>
<dbReference type="KEGG" id="mcak:MCCS_21860"/>
<dbReference type="GO" id="GO:0005886">
    <property type="term" value="C:plasma membrane"/>
    <property type="evidence" value="ECO:0007669"/>
    <property type="project" value="UniProtKB-SubCell"/>
</dbReference>
<evidence type="ECO:0000256" key="3">
    <source>
        <dbReference type="ARBA" id="ARBA00022448"/>
    </source>
</evidence>
<evidence type="ECO:0000313" key="11">
    <source>
        <dbReference type="Proteomes" id="UP000194154"/>
    </source>
</evidence>
<dbReference type="InterPro" id="IPR023271">
    <property type="entry name" value="Aquaporin-like"/>
</dbReference>
<dbReference type="STRING" id="1855823.MCCS_21860"/>
<evidence type="ECO:0000256" key="5">
    <source>
        <dbReference type="ARBA" id="ARBA00022692"/>
    </source>
</evidence>
<proteinExistence type="inferred from homology"/>
<keyword evidence="7 9" id="KW-0472">Membrane</keyword>
<comment type="subcellular location">
    <subcellularLocation>
        <location evidence="1">Cell membrane</location>
        <topology evidence="1">Multi-pass membrane protein</topology>
    </subcellularLocation>
</comment>
<dbReference type="PRINTS" id="PR00783">
    <property type="entry name" value="MINTRINSICP"/>
</dbReference>
<evidence type="ECO:0000256" key="7">
    <source>
        <dbReference type="ARBA" id="ARBA00023136"/>
    </source>
</evidence>
<evidence type="ECO:0000256" key="2">
    <source>
        <dbReference type="ARBA" id="ARBA00006175"/>
    </source>
</evidence>